<proteinExistence type="predicted"/>
<keyword evidence="3" id="KW-1185">Reference proteome</keyword>
<evidence type="ECO:0000256" key="1">
    <source>
        <dbReference type="SAM" id="MobiDB-lite"/>
    </source>
</evidence>
<gene>
    <name evidence="2" type="ORF">PPACK8108_LOCUS5536</name>
</gene>
<sequence length="218" mass="24686">WFVLDNGSTHGTFIITSDASLSEKDPKRLSKQKKASQLFRLHHLDTILIASSKDPVLSFQVHIHPKFPTSCQSCALRSDESNRIRLALPTSTQNNGETLQMLGAIDLDERRHAFMNPMEVKADRGHKRKAEMARLWNQFFEDDSPPWASLKKKRMTMTMGGVKNLGETKDDKETARYCGGFGRGPVQGGSCPSNRRGGEKDDEQRSIKNLNIYIYIYI</sequence>
<reference evidence="2" key="1">
    <citation type="submission" date="2022-06" db="EMBL/GenBank/DDBJ databases">
        <authorList>
            <consortium name="SYNGENTA / RWTH Aachen University"/>
        </authorList>
    </citation>
    <scope>NUCLEOTIDE SEQUENCE</scope>
</reference>
<evidence type="ECO:0000313" key="2">
    <source>
        <dbReference type="EMBL" id="CAH7670800.1"/>
    </source>
</evidence>
<accession>A0AAV0AQP5</accession>
<dbReference type="AlphaFoldDB" id="A0AAV0AQP5"/>
<organism evidence="2 3">
    <name type="scientific">Phakopsora pachyrhizi</name>
    <name type="common">Asian soybean rust disease fungus</name>
    <dbReference type="NCBI Taxonomy" id="170000"/>
    <lineage>
        <taxon>Eukaryota</taxon>
        <taxon>Fungi</taxon>
        <taxon>Dikarya</taxon>
        <taxon>Basidiomycota</taxon>
        <taxon>Pucciniomycotina</taxon>
        <taxon>Pucciniomycetes</taxon>
        <taxon>Pucciniales</taxon>
        <taxon>Phakopsoraceae</taxon>
        <taxon>Phakopsora</taxon>
    </lineage>
</organism>
<name>A0AAV0AQP5_PHAPC</name>
<protein>
    <submittedName>
        <fullName evidence="2">Uncharacterized protein</fullName>
    </submittedName>
</protein>
<feature type="region of interest" description="Disordered" evidence="1">
    <location>
        <begin position="179"/>
        <end position="203"/>
    </location>
</feature>
<evidence type="ECO:0000313" key="3">
    <source>
        <dbReference type="Proteomes" id="UP001153365"/>
    </source>
</evidence>
<dbReference type="Proteomes" id="UP001153365">
    <property type="component" value="Unassembled WGS sequence"/>
</dbReference>
<dbReference type="EMBL" id="CALTRL010001066">
    <property type="protein sequence ID" value="CAH7670800.1"/>
    <property type="molecule type" value="Genomic_DNA"/>
</dbReference>
<comment type="caution">
    <text evidence="2">The sequence shown here is derived from an EMBL/GenBank/DDBJ whole genome shotgun (WGS) entry which is preliminary data.</text>
</comment>
<feature type="non-terminal residue" evidence="2">
    <location>
        <position position="1"/>
    </location>
</feature>